<proteinExistence type="predicted"/>
<gene>
    <name evidence="2" type="ORF">DWV45_14355</name>
</gene>
<dbReference type="SUPFAM" id="SSF56300">
    <property type="entry name" value="Metallo-dependent phosphatases"/>
    <property type="match status" value="1"/>
</dbReference>
<protein>
    <submittedName>
        <fullName evidence="2">Metallophosphoesterase</fullName>
    </submittedName>
</protein>
<dbReference type="InterPro" id="IPR051158">
    <property type="entry name" value="Metallophosphoesterase_sf"/>
</dbReference>
<dbReference type="RefSeq" id="WP_118327261.1">
    <property type="nucleotide sequence ID" value="NZ_QSAZ01000018.1"/>
</dbReference>
<dbReference type="AlphaFoldDB" id="A0A413DH30"/>
<evidence type="ECO:0000313" key="3">
    <source>
        <dbReference type="Proteomes" id="UP000283683"/>
    </source>
</evidence>
<dbReference type="PANTHER" id="PTHR31302:SF0">
    <property type="entry name" value="TRANSMEMBRANE PROTEIN WITH METALLOPHOSPHOESTERASE DOMAIN"/>
    <property type="match status" value="1"/>
</dbReference>
<evidence type="ECO:0000313" key="2">
    <source>
        <dbReference type="EMBL" id="RGW85294.1"/>
    </source>
</evidence>
<dbReference type="InterPro" id="IPR004843">
    <property type="entry name" value="Calcineurin-like_PHP"/>
</dbReference>
<accession>A0A413DH30</accession>
<dbReference type="Pfam" id="PF00149">
    <property type="entry name" value="Metallophos"/>
    <property type="match status" value="1"/>
</dbReference>
<organism evidence="2 3">
    <name type="scientific">Agathobacter rectalis</name>
    <dbReference type="NCBI Taxonomy" id="39491"/>
    <lineage>
        <taxon>Bacteria</taxon>
        <taxon>Bacillati</taxon>
        <taxon>Bacillota</taxon>
        <taxon>Clostridia</taxon>
        <taxon>Lachnospirales</taxon>
        <taxon>Lachnospiraceae</taxon>
        <taxon>Agathobacter</taxon>
    </lineage>
</organism>
<dbReference type="PANTHER" id="PTHR31302">
    <property type="entry name" value="TRANSMEMBRANE PROTEIN WITH METALLOPHOSPHOESTERASE DOMAIN-RELATED"/>
    <property type="match status" value="1"/>
</dbReference>
<dbReference type="EMBL" id="QSAZ01000018">
    <property type="protein sequence ID" value="RGW85294.1"/>
    <property type="molecule type" value="Genomic_DNA"/>
</dbReference>
<dbReference type="GO" id="GO:0016787">
    <property type="term" value="F:hydrolase activity"/>
    <property type="evidence" value="ECO:0007669"/>
    <property type="project" value="InterPro"/>
</dbReference>
<dbReference type="InterPro" id="IPR029052">
    <property type="entry name" value="Metallo-depent_PP-like"/>
</dbReference>
<comment type="caution">
    <text evidence="2">The sequence shown here is derived from an EMBL/GenBank/DDBJ whole genome shotgun (WGS) entry which is preliminary data.</text>
</comment>
<dbReference type="Proteomes" id="UP000283683">
    <property type="component" value="Unassembled WGS sequence"/>
</dbReference>
<sequence>MSENNLNNNSFTILHLSDLHIVPHGDAQILSTVLQRMIDHIAETTKDDNKIIIVFTGDLVEKARFAEAEEAILKFFSDLKEKLGDRVIDFVCSPGNHDKVRGNLTLKNEFDENNEAFWSDFKKNDWIYFENQFEEYKNIIDKIQTSIFKVNTQKNSTYGIRLVNTGSSNICFICLNSSWSSTGNGDEGKLRLGRFQLDELTAEYQKIKKKADLSIAMMHHPSDWLTKNEQKYLTRYMTDEYRLNTNIMLQGHIHEKETYNWYNQNHSITTLVTGMGWDQQQKINDNGHRYSLYQINMDSGIVKVKSYVTDRSGTFEEDTSLYNGRNIVFPLYVHKFLELNNWYFKNSEIPLFYPKYNSADSLKVISNKLNDFCINMMKFLEEMRIDTVLFKQVNEYIKKSLAEYVDSNILSREEFDTLIKGLENCDVIKNLNMIGDVFSNISRKTSQASKYLNKYLDEERDDSFIGENGIEINKLYAFITRQSEIFLKDQFYAFIGEFCMQLSKKMFPEEEFENDSKVRVHFRRRCLIKDKIEYKKLFAHYKTKQNSKILCLSGDSTDLSDIKYNHSMIEKSFFEKRTLLCSLNPSFNTHKSKNDWIDFITIAPNVECNIYRYTKDYENYEVPILSFGISVNSTRFQDIIRGMAYVGFDKILSRLLEEYYDISNYNIENLLSEVNQYE</sequence>
<name>A0A413DH30_9FIRM</name>
<feature type="domain" description="Calcineurin-like phosphoesterase" evidence="1">
    <location>
        <begin position="11"/>
        <end position="255"/>
    </location>
</feature>
<reference evidence="2 3" key="1">
    <citation type="submission" date="2018-08" db="EMBL/GenBank/DDBJ databases">
        <title>A genome reference for cultivated species of the human gut microbiota.</title>
        <authorList>
            <person name="Zou Y."/>
            <person name="Xue W."/>
            <person name="Luo G."/>
        </authorList>
    </citation>
    <scope>NUCLEOTIDE SEQUENCE [LARGE SCALE GENOMIC DNA]</scope>
    <source>
        <strain evidence="2 3">AF06-19</strain>
    </source>
</reference>
<dbReference type="Gene3D" id="3.60.21.10">
    <property type="match status" value="1"/>
</dbReference>
<evidence type="ECO:0000259" key="1">
    <source>
        <dbReference type="Pfam" id="PF00149"/>
    </source>
</evidence>